<dbReference type="Pfam" id="PF08561">
    <property type="entry name" value="Ribosomal_L37"/>
    <property type="match status" value="1"/>
</dbReference>
<dbReference type="Proteomes" id="UP000639338">
    <property type="component" value="Unassembled WGS sequence"/>
</dbReference>
<reference evidence="8 9" key="1">
    <citation type="submission" date="2020-08" db="EMBL/GenBank/DDBJ databases">
        <title>Aphidius gifuensis genome sequencing and assembly.</title>
        <authorList>
            <person name="Du Z."/>
        </authorList>
    </citation>
    <scope>NUCLEOTIDE SEQUENCE [LARGE SCALE GENOMIC DNA]</scope>
    <source>
        <strain evidence="8">YNYX2018</strain>
        <tissue evidence="8">Adults</tissue>
    </source>
</reference>
<accession>A0A835CWG0</accession>
<evidence type="ECO:0000256" key="1">
    <source>
        <dbReference type="ARBA" id="ARBA00004173"/>
    </source>
</evidence>
<dbReference type="InterPro" id="IPR013870">
    <property type="entry name" value="Ribosomal_mL54"/>
</dbReference>
<organism evidence="8 9">
    <name type="scientific">Aphidius gifuensis</name>
    <name type="common">Parasitoid wasp</name>
    <dbReference type="NCBI Taxonomy" id="684658"/>
    <lineage>
        <taxon>Eukaryota</taxon>
        <taxon>Metazoa</taxon>
        <taxon>Ecdysozoa</taxon>
        <taxon>Arthropoda</taxon>
        <taxon>Hexapoda</taxon>
        <taxon>Insecta</taxon>
        <taxon>Pterygota</taxon>
        <taxon>Neoptera</taxon>
        <taxon>Endopterygota</taxon>
        <taxon>Hymenoptera</taxon>
        <taxon>Apocrita</taxon>
        <taxon>Ichneumonoidea</taxon>
        <taxon>Braconidae</taxon>
        <taxon>Aphidiinae</taxon>
        <taxon>Aphidius</taxon>
    </lineage>
</organism>
<evidence type="ECO:0000256" key="4">
    <source>
        <dbReference type="ARBA" id="ARBA00023128"/>
    </source>
</evidence>
<comment type="similarity">
    <text evidence="6">Belongs to the mitochondrion-specific ribosomal protein mL54 family.</text>
</comment>
<evidence type="ECO:0000313" key="9">
    <source>
        <dbReference type="Proteomes" id="UP000639338"/>
    </source>
</evidence>
<protein>
    <recommendedName>
        <fullName evidence="7">Large ribosomal subunit protein mL54</fullName>
    </recommendedName>
</protein>
<keyword evidence="3" id="KW-0689">Ribosomal protein</keyword>
<proteinExistence type="inferred from homology"/>
<dbReference type="EMBL" id="JACMRX010000001">
    <property type="protein sequence ID" value="KAF7996318.1"/>
    <property type="molecule type" value="Genomic_DNA"/>
</dbReference>
<name>A0A835CWG0_APHGI</name>
<evidence type="ECO:0000256" key="5">
    <source>
        <dbReference type="ARBA" id="ARBA00023274"/>
    </source>
</evidence>
<comment type="subcellular location">
    <subcellularLocation>
        <location evidence="1">Mitochondrion</location>
    </subcellularLocation>
</comment>
<gene>
    <name evidence="8" type="ORF">HCN44_001950</name>
</gene>
<dbReference type="GO" id="GO:0003735">
    <property type="term" value="F:structural constituent of ribosome"/>
    <property type="evidence" value="ECO:0007669"/>
    <property type="project" value="TreeGrafter"/>
</dbReference>
<keyword evidence="2" id="KW-0809">Transit peptide</keyword>
<dbReference type="AlphaFoldDB" id="A0A835CWG0"/>
<dbReference type="GO" id="GO:0005762">
    <property type="term" value="C:mitochondrial large ribosomal subunit"/>
    <property type="evidence" value="ECO:0007669"/>
    <property type="project" value="TreeGrafter"/>
</dbReference>
<keyword evidence="4" id="KW-0496">Mitochondrion</keyword>
<comment type="caution">
    <text evidence="8">The sequence shown here is derived from an EMBL/GenBank/DDBJ whole genome shotgun (WGS) entry which is preliminary data.</text>
</comment>
<evidence type="ECO:0000256" key="3">
    <source>
        <dbReference type="ARBA" id="ARBA00022980"/>
    </source>
</evidence>
<evidence type="ECO:0000256" key="6">
    <source>
        <dbReference type="ARBA" id="ARBA00033752"/>
    </source>
</evidence>
<dbReference type="OrthoDB" id="10252718at2759"/>
<evidence type="ECO:0000256" key="7">
    <source>
        <dbReference type="ARBA" id="ARBA00035179"/>
    </source>
</evidence>
<evidence type="ECO:0000313" key="8">
    <source>
        <dbReference type="EMBL" id="KAF7996318.1"/>
    </source>
</evidence>
<evidence type="ECO:0000256" key="2">
    <source>
        <dbReference type="ARBA" id="ARBA00022946"/>
    </source>
</evidence>
<keyword evidence="5" id="KW-0687">Ribonucleoprotein</keyword>
<dbReference type="PANTHER" id="PTHR28595:SF1">
    <property type="entry name" value="LARGE RIBOSOMAL SUBUNIT PROTEIN ML54"/>
    <property type="match status" value="1"/>
</dbReference>
<sequence length="132" mass="14926">MTLLLSLIRQTTITTAPLHFVVSKCGYAAPASAVFSAKAKKAKKAAGSTKIVLPVETDTKKLVEYVCGSNILKEGEDVKLKDDSEYPDWLWNIYLGEPKKLEELDPNTKAYWRKLREKNLRRNNRLIAGKKF</sequence>
<dbReference type="PANTHER" id="PTHR28595">
    <property type="entry name" value="39S RIBOSOMAL PROTEIN L54, MITOCHONDRIAL"/>
    <property type="match status" value="1"/>
</dbReference>
<keyword evidence="9" id="KW-1185">Reference proteome</keyword>